<sequence length="119" mass="13694">AAIKVSLRSQDKFPKKEERERERVKQNNVRLRSNRNGVFLFSCGSEEEGAAEQAGGGDVLAVRRRSQRGGYDDTNQILLHSILLQILESYYLHFLWSHSQILQMSTTLIFSFVNVSQYM</sequence>
<dbReference type="EMBL" id="CP144693">
    <property type="protein sequence ID" value="WVZ01515.1"/>
    <property type="molecule type" value="Genomic_DNA"/>
</dbReference>
<accession>A0AAQ3N130</accession>
<reference evidence="1 2" key="1">
    <citation type="journal article" date="2023" name="Life. Sci Alliance">
        <title>Evolutionary insights into 3D genome organization and epigenetic landscape of Vigna mungo.</title>
        <authorList>
            <person name="Junaid A."/>
            <person name="Singh B."/>
            <person name="Bhatia S."/>
        </authorList>
    </citation>
    <scope>NUCLEOTIDE SEQUENCE [LARGE SCALE GENOMIC DNA]</scope>
    <source>
        <strain evidence="1">Urdbean</strain>
    </source>
</reference>
<keyword evidence="2" id="KW-1185">Reference proteome</keyword>
<gene>
    <name evidence="1" type="ORF">V8G54_027584</name>
</gene>
<feature type="non-terminal residue" evidence="1">
    <location>
        <position position="1"/>
    </location>
</feature>
<evidence type="ECO:0000313" key="2">
    <source>
        <dbReference type="Proteomes" id="UP001374535"/>
    </source>
</evidence>
<evidence type="ECO:0000313" key="1">
    <source>
        <dbReference type="EMBL" id="WVZ01515.1"/>
    </source>
</evidence>
<proteinExistence type="predicted"/>
<organism evidence="1 2">
    <name type="scientific">Vigna mungo</name>
    <name type="common">Black gram</name>
    <name type="synonym">Phaseolus mungo</name>
    <dbReference type="NCBI Taxonomy" id="3915"/>
    <lineage>
        <taxon>Eukaryota</taxon>
        <taxon>Viridiplantae</taxon>
        <taxon>Streptophyta</taxon>
        <taxon>Embryophyta</taxon>
        <taxon>Tracheophyta</taxon>
        <taxon>Spermatophyta</taxon>
        <taxon>Magnoliopsida</taxon>
        <taxon>eudicotyledons</taxon>
        <taxon>Gunneridae</taxon>
        <taxon>Pentapetalae</taxon>
        <taxon>rosids</taxon>
        <taxon>fabids</taxon>
        <taxon>Fabales</taxon>
        <taxon>Fabaceae</taxon>
        <taxon>Papilionoideae</taxon>
        <taxon>50 kb inversion clade</taxon>
        <taxon>NPAAA clade</taxon>
        <taxon>indigoferoid/millettioid clade</taxon>
        <taxon>Phaseoleae</taxon>
        <taxon>Vigna</taxon>
    </lineage>
</organism>
<protein>
    <submittedName>
        <fullName evidence="1">Uncharacterized protein</fullName>
    </submittedName>
</protein>
<name>A0AAQ3N130_VIGMU</name>
<dbReference type="AlphaFoldDB" id="A0AAQ3N130"/>
<dbReference type="Proteomes" id="UP001374535">
    <property type="component" value="Chromosome 8"/>
</dbReference>